<proteinExistence type="predicted"/>
<dbReference type="RefSeq" id="WP_152870823.1">
    <property type="nucleotide sequence ID" value="NZ_WBSL01000002.1"/>
</dbReference>
<dbReference type="Proteomes" id="UP000484842">
    <property type="component" value="Unassembled WGS sequence"/>
</dbReference>
<reference evidence="2 3" key="1">
    <citation type="submission" date="2019-10" db="EMBL/GenBank/DDBJ databases">
        <title>Deinococcus sp. isolated from soil.</title>
        <authorList>
            <person name="Li Y."/>
            <person name="Wang J."/>
        </authorList>
    </citation>
    <scope>NUCLEOTIDE SEQUENCE [LARGE SCALE GENOMIC DNA]</scope>
    <source>
        <strain evidence="2 3">SDU3-2</strain>
    </source>
</reference>
<feature type="transmembrane region" description="Helical" evidence="1">
    <location>
        <begin position="61"/>
        <end position="82"/>
    </location>
</feature>
<name>A0A7X1NVK1_9DEIO</name>
<feature type="transmembrane region" description="Helical" evidence="1">
    <location>
        <begin position="94"/>
        <end position="117"/>
    </location>
</feature>
<feature type="transmembrane region" description="Helical" evidence="1">
    <location>
        <begin position="6"/>
        <end position="23"/>
    </location>
</feature>
<evidence type="ECO:0000313" key="2">
    <source>
        <dbReference type="EMBL" id="MPY66608.1"/>
    </source>
</evidence>
<protein>
    <submittedName>
        <fullName evidence="2">Uncharacterized protein</fullName>
    </submittedName>
</protein>
<accession>A0A7X1NVK1</accession>
<keyword evidence="3" id="KW-1185">Reference proteome</keyword>
<sequence>MDLLGGVLGALLTCAAVLGALRLRPAPARVLGALGWPAWIVAALWPVLMWEPEPSEPLDPLTIGFSNIFLILGLLVGLVCALPRRRRWPGEAVWVSWGVGLLAVLALSLGGLGLNALLVGGLPPEQRGAVTLGLATGLLLSLLPALAAAELVGRRERWTGAEGG</sequence>
<evidence type="ECO:0000313" key="3">
    <source>
        <dbReference type="Proteomes" id="UP000484842"/>
    </source>
</evidence>
<evidence type="ECO:0000256" key="1">
    <source>
        <dbReference type="SAM" id="Phobius"/>
    </source>
</evidence>
<feature type="transmembrane region" description="Helical" evidence="1">
    <location>
        <begin position="30"/>
        <end position="49"/>
    </location>
</feature>
<gene>
    <name evidence="2" type="ORF">F8S09_07850</name>
</gene>
<dbReference type="AlphaFoldDB" id="A0A7X1NVK1"/>
<organism evidence="2 3">
    <name type="scientific">Deinococcus terrestris</name>
    <dbReference type="NCBI Taxonomy" id="2651870"/>
    <lineage>
        <taxon>Bacteria</taxon>
        <taxon>Thermotogati</taxon>
        <taxon>Deinococcota</taxon>
        <taxon>Deinococci</taxon>
        <taxon>Deinococcales</taxon>
        <taxon>Deinococcaceae</taxon>
        <taxon>Deinococcus</taxon>
    </lineage>
</organism>
<feature type="transmembrane region" description="Helical" evidence="1">
    <location>
        <begin position="129"/>
        <end position="149"/>
    </location>
</feature>
<comment type="caution">
    <text evidence="2">The sequence shown here is derived from an EMBL/GenBank/DDBJ whole genome shotgun (WGS) entry which is preliminary data.</text>
</comment>
<keyword evidence="1" id="KW-0472">Membrane</keyword>
<keyword evidence="1" id="KW-0812">Transmembrane</keyword>
<keyword evidence="1" id="KW-1133">Transmembrane helix</keyword>
<dbReference type="EMBL" id="WBSL01000002">
    <property type="protein sequence ID" value="MPY66608.1"/>
    <property type="molecule type" value="Genomic_DNA"/>
</dbReference>